<dbReference type="InterPro" id="IPR022893">
    <property type="entry name" value="Shikimate_DH_fam"/>
</dbReference>
<gene>
    <name evidence="5" type="ORF">JOF53_001799</name>
</gene>
<evidence type="ECO:0000256" key="1">
    <source>
        <dbReference type="ARBA" id="ARBA00004871"/>
    </source>
</evidence>
<dbReference type="RefSeq" id="WP_249044589.1">
    <property type="nucleotide sequence ID" value="NZ_JAGIOO010000001.1"/>
</dbReference>
<name>A0ABS5A8M0_9PSEU</name>
<protein>
    <submittedName>
        <fullName evidence="5">Shikimate dehydrogenase</fullName>
        <ecNumber evidence="5">1.1.1.25</ecNumber>
    </submittedName>
</protein>
<dbReference type="InterPro" id="IPR041121">
    <property type="entry name" value="SDH_C"/>
</dbReference>
<dbReference type="GO" id="GO:0004764">
    <property type="term" value="F:shikimate 3-dehydrogenase (NADP+) activity"/>
    <property type="evidence" value="ECO:0007669"/>
    <property type="project" value="UniProtKB-EC"/>
</dbReference>
<reference evidence="5 6" key="1">
    <citation type="submission" date="2021-03" db="EMBL/GenBank/DDBJ databases">
        <title>Sequencing the genomes of 1000 actinobacteria strains.</title>
        <authorList>
            <person name="Klenk H.-P."/>
        </authorList>
    </citation>
    <scope>NUCLEOTIDE SEQUENCE [LARGE SCALE GENOMIC DNA]</scope>
    <source>
        <strain evidence="5 6">DSM 44580</strain>
    </source>
</reference>
<evidence type="ECO:0000259" key="3">
    <source>
        <dbReference type="Pfam" id="PF08501"/>
    </source>
</evidence>
<dbReference type="PANTHER" id="PTHR21089:SF1">
    <property type="entry name" value="BIFUNCTIONAL 3-DEHYDROQUINATE DEHYDRATASE_SHIKIMATE DEHYDROGENASE, CHLOROPLASTIC"/>
    <property type="match status" value="1"/>
</dbReference>
<keyword evidence="2" id="KW-0028">Amino-acid biosynthesis</keyword>
<dbReference type="InterPro" id="IPR013708">
    <property type="entry name" value="Shikimate_DH-bd_N"/>
</dbReference>
<dbReference type="Pfam" id="PF18317">
    <property type="entry name" value="SDH_C"/>
    <property type="match status" value="1"/>
</dbReference>
<dbReference type="EMBL" id="JAGIOO010000001">
    <property type="protein sequence ID" value="MBP2472927.1"/>
    <property type="molecule type" value="Genomic_DNA"/>
</dbReference>
<dbReference type="Proteomes" id="UP001519363">
    <property type="component" value="Unassembled WGS sequence"/>
</dbReference>
<keyword evidence="6" id="KW-1185">Reference proteome</keyword>
<organism evidence="5 6">
    <name type="scientific">Crossiella equi</name>
    <dbReference type="NCBI Taxonomy" id="130796"/>
    <lineage>
        <taxon>Bacteria</taxon>
        <taxon>Bacillati</taxon>
        <taxon>Actinomycetota</taxon>
        <taxon>Actinomycetes</taxon>
        <taxon>Pseudonocardiales</taxon>
        <taxon>Pseudonocardiaceae</taxon>
        <taxon>Crossiella</taxon>
    </lineage>
</organism>
<comment type="pathway">
    <text evidence="1">Metabolic intermediate biosynthesis; chorismate biosynthesis; chorismate from D-erythrose 4-phosphate and phosphoenolpyruvate: step 4/7.</text>
</comment>
<proteinExistence type="predicted"/>
<dbReference type="Gene3D" id="3.40.50.720">
    <property type="entry name" value="NAD(P)-binding Rossmann-like Domain"/>
    <property type="match status" value="1"/>
</dbReference>
<feature type="domain" description="SDH C-terminal" evidence="4">
    <location>
        <begin position="253"/>
        <end position="283"/>
    </location>
</feature>
<dbReference type="SUPFAM" id="SSF53223">
    <property type="entry name" value="Aminoacid dehydrogenase-like, N-terminal domain"/>
    <property type="match status" value="1"/>
</dbReference>
<dbReference type="NCBIfam" id="NF001311">
    <property type="entry name" value="PRK00258.1-3"/>
    <property type="match status" value="1"/>
</dbReference>
<dbReference type="InterPro" id="IPR010110">
    <property type="entry name" value="Shikimate_DH_AroM-type"/>
</dbReference>
<dbReference type="Gene3D" id="3.40.50.10860">
    <property type="entry name" value="Leucine Dehydrogenase, chain A, domain 1"/>
    <property type="match status" value="1"/>
</dbReference>
<feature type="domain" description="Shikimate dehydrogenase substrate binding N-terminal" evidence="3">
    <location>
        <begin position="18"/>
        <end position="100"/>
    </location>
</feature>
<evidence type="ECO:0000256" key="2">
    <source>
        <dbReference type="ARBA" id="ARBA00023141"/>
    </source>
</evidence>
<dbReference type="NCBIfam" id="TIGR01809">
    <property type="entry name" value="Shik-DH-AROM"/>
    <property type="match status" value="1"/>
</dbReference>
<sequence>MAPTEPGTHRPARYRTAILGSPVAHSLSPVLHNAGYQALGLTDWHYERLDCDEHRLPALLAERGPEWRGFSVTMPGKRVALDLASTATGRAHLAGAANTLTPLPDGGWHADCTDVDGITGALTAAGGFAPRPNGGHATILGAGGTALAAIVALADLGLTELTLAVRDPARATDALDTAARAGLKTNTVPLTEAALAPLTATTDVLLSTIPPAATTTLALHLAKAPCVLDVIYHPYPTPLATAVLAAGHHLATGLDMLLHQSFGQFEQFTGHPAPREAMRTALREATGDVLALPL</sequence>
<dbReference type="InterPro" id="IPR046346">
    <property type="entry name" value="Aminoacid_DH-like_N_sf"/>
</dbReference>
<dbReference type="SUPFAM" id="SSF51735">
    <property type="entry name" value="NAD(P)-binding Rossmann-fold domains"/>
    <property type="match status" value="1"/>
</dbReference>
<keyword evidence="2" id="KW-0057">Aromatic amino acid biosynthesis</keyword>
<dbReference type="EC" id="1.1.1.25" evidence="5"/>
<dbReference type="PANTHER" id="PTHR21089">
    <property type="entry name" value="SHIKIMATE DEHYDROGENASE"/>
    <property type="match status" value="1"/>
</dbReference>
<evidence type="ECO:0000259" key="4">
    <source>
        <dbReference type="Pfam" id="PF18317"/>
    </source>
</evidence>
<dbReference type="Pfam" id="PF08501">
    <property type="entry name" value="Shikimate_dh_N"/>
    <property type="match status" value="1"/>
</dbReference>
<dbReference type="CDD" id="cd01065">
    <property type="entry name" value="NAD_bind_Shikimate_DH"/>
    <property type="match status" value="1"/>
</dbReference>
<keyword evidence="5" id="KW-0560">Oxidoreductase</keyword>
<evidence type="ECO:0000313" key="6">
    <source>
        <dbReference type="Proteomes" id="UP001519363"/>
    </source>
</evidence>
<evidence type="ECO:0000313" key="5">
    <source>
        <dbReference type="EMBL" id="MBP2472927.1"/>
    </source>
</evidence>
<comment type="caution">
    <text evidence="5">The sequence shown here is derived from an EMBL/GenBank/DDBJ whole genome shotgun (WGS) entry which is preliminary data.</text>
</comment>
<dbReference type="InterPro" id="IPR036291">
    <property type="entry name" value="NAD(P)-bd_dom_sf"/>
</dbReference>
<accession>A0ABS5A8M0</accession>